<evidence type="ECO:0000313" key="1">
    <source>
        <dbReference type="EMBL" id="EKC60528.1"/>
    </source>
</evidence>
<organism evidence="1">
    <name type="scientific">human gut metagenome</name>
    <dbReference type="NCBI Taxonomy" id="408170"/>
    <lineage>
        <taxon>unclassified sequences</taxon>
        <taxon>metagenomes</taxon>
        <taxon>organismal metagenomes</taxon>
    </lineage>
</organism>
<gene>
    <name evidence="1" type="ORF">OBE_08930</name>
</gene>
<proteinExistence type="predicted"/>
<dbReference type="AlphaFoldDB" id="K1SSK2"/>
<accession>K1SSK2</accession>
<dbReference type="EMBL" id="AJWZ01006175">
    <property type="protein sequence ID" value="EKC60528.1"/>
    <property type="molecule type" value="Genomic_DNA"/>
</dbReference>
<reference evidence="1" key="1">
    <citation type="journal article" date="2013" name="Environ. Microbiol.">
        <title>Microbiota from the distal guts of lean and obese adolescents exhibit partial functional redundancy besides clear differences in community structure.</title>
        <authorList>
            <person name="Ferrer M."/>
            <person name="Ruiz A."/>
            <person name="Lanza F."/>
            <person name="Haange S.B."/>
            <person name="Oberbach A."/>
            <person name="Till H."/>
            <person name="Bargiela R."/>
            <person name="Campoy C."/>
            <person name="Segura M.T."/>
            <person name="Richter M."/>
            <person name="von Bergen M."/>
            <person name="Seifert J."/>
            <person name="Suarez A."/>
        </authorList>
    </citation>
    <scope>NUCLEOTIDE SEQUENCE</scope>
</reference>
<name>K1SSK2_9ZZZZ</name>
<sequence length="62" mass="7518">GRQRADEMMSFMDKEYHEVYEMSKKHCKILKTLNRLHIGLTGYNRILNSKLYNKVRHNKSFD</sequence>
<dbReference type="GO" id="GO:0016740">
    <property type="term" value="F:transferase activity"/>
    <property type="evidence" value="ECO:0007669"/>
    <property type="project" value="UniProtKB-KW"/>
</dbReference>
<protein>
    <submittedName>
        <fullName evidence="1">Glycosyltransferases involved in cell wall biogenesis</fullName>
    </submittedName>
</protein>
<feature type="non-terminal residue" evidence="1">
    <location>
        <position position="1"/>
    </location>
</feature>
<keyword evidence="1" id="KW-0808">Transferase</keyword>
<comment type="caution">
    <text evidence="1">The sequence shown here is derived from an EMBL/GenBank/DDBJ whole genome shotgun (WGS) entry which is preliminary data.</text>
</comment>